<evidence type="ECO:0000313" key="2">
    <source>
        <dbReference type="EMBL" id="EMD31534.1"/>
    </source>
</evidence>
<feature type="non-terminal residue" evidence="2">
    <location>
        <position position="1"/>
    </location>
</feature>
<name>M2P857_CERS8</name>
<dbReference type="InterPro" id="IPR003440">
    <property type="entry name" value="Glyco_trans_48_dom"/>
</dbReference>
<evidence type="ECO:0000259" key="1">
    <source>
        <dbReference type="Pfam" id="PF02364"/>
    </source>
</evidence>
<protein>
    <submittedName>
        <fullName evidence="2">Glycosyltransferase family 48 protein</fullName>
    </submittedName>
</protein>
<dbReference type="GO" id="GO:0003843">
    <property type="term" value="F:1,3-beta-D-glucan synthase activity"/>
    <property type="evidence" value="ECO:0007669"/>
    <property type="project" value="InterPro"/>
</dbReference>
<reference evidence="2 3" key="1">
    <citation type="journal article" date="2012" name="Proc. Natl. Acad. Sci. U.S.A.">
        <title>Comparative genomics of Ceriporiopsis subvermispora and Phanerochaete chrysosporium provide insight into selective ligninolysis.</title>
        <authorList>
            <person name="Fernandez-Fueyo E."/>
            <person name="Ruiz-Duenas F.J."/>
            <person name="Ferreira P."/>
            <person name="Floudas D."/>
            <person name="Hibbett D.S."/>
            <person name="Canessa P."/>
            <person name="Larrondo L.F."/>
            <person name="James T.Y."/>
            <person name="Seelenfreund D."/>
            <person name="Lobos S."/>
            <person name="Polanco R."/>
            <person name="Tello M."/>
            <person name="Honda Y."/>
            <person name="Watanabe T."/>
            <person name="Watanabe T."/>
            <person name="Ryu J.S."/>
            <person name="Kubicek C.P."/>
            <person name="Schmoll M."/>
            <person name="Gaskell J."/>
            <person name="Hammel K.E."/>
            <person name="St John F.J."/>
            <person name="Vanden Wymelenberg A."/>
            <person name="Sabat G."/>
            <person name="Splinter BonDurant S."/>
            <person name="Syed K."/>
            <person name="Yadav J.S."/>
            <person name="Doddapaneni H."/>
            <person name="Subramanian V."/>
            <person name="Lavin J.L."/>
            <person name="Oguiza J.A."/>
            <person name="Perez G."/>
            <person name="Pisabarro A.G."/>
            <person name="Ramirez L."/>
            <person name="Santoyo F."/>
            <person name="Master E."/>
            <person name="Coutinho P.M."/>
            <person name="Henrissat B."/>
            <person name="Lombard V."/>
            <person name="Magnuson J.K."/>
            <person name="Kuees U."/>
            <person name="Hori C."/>
            <person name="Igarashi K."/>
            <person name="Samejima M."/>
            <person name="Held B.W."/>
            <person name="Barry K.W."/>
            <person name="LaButti K.M."/>
            <person name="Lapidus A."/>
            <person name="Lindquist E.A."/>
            <person name="Lucas S.M."/>
            <person name="Riley R."/>
            <person name="Salamov A.A."/>
            <person name="Hoffmeister D."/>
            <person name="Schwenk D."/>
            <person name="Hadar Y."/>
            <person name="Yarden O."/>
            <person name="de Vries R.P."/>
            <person name="Wiebenga A."/>
            <person name="Stenlid J."/>
            <person name="Eastwood D."/>
            <person name="Grigoriev I.V."/>
            <person name="Berka R.M."/>
            <person name="Blanchette R.A."/>
            <person name="Kersten P."/>
            <person name="Martinez A.T."/>
            <person name="Vicuna R."/>
            <person name="Cullen D."/>
        </authorList>
    </citation>
    <scope>NUCLEOTIDE SEQUENCE [LARGE SCALE GENOMIC DNA]</scope>
    <source>
        <strain evidence="2 3">B</strain>
    </source>
</reference>
<dbReference type="STRING" id="914234.M2P857"/>
<keyword evidence="2" id="KW-0808">Transferase</keyword>
<dbReference type="HOGENOM" id="CLU_2114641_0_0_1"/>
<dbReference type="GO" id="GO:0006075">
    <property type="term" value="P:(1-&gt;3)-beta-D-glucan biosynthetic process"/>
    <property type="evidence" value="ECO:0007669"/>
    <property type="project" value="InterPro"/>
</dbReference>
<dbReference type="OrthoDB" id="1880850at2759"/>
<organism evidence="2 3">
    <name type="scientific">Ceriporiopsis subvermispora (strain B)</name>
    <name type="common">White-rot fungus</name>
    <name type="synonym">Gelatoporia subvermispora</name>
    <dbReference type="NCBI Taxonomy" id="914234"/>
    <lineage>
        <taxon>Eukaryota</taxon>
        <taxon>Fungi</taxon>
        <taxon>Dikarya</taxon>
        <taxon>Basidiomycota</taxon>
        <taxon>Agaricomycotina</taxon>
        <taxon>Agaricomycetes</taxon>
        <taxon>Polyporales</taxon>
        <taxon>Gelatoporiaceae</taxon>
        <taxon>Gelatoporia</taxon>
    </lineage>
</organism>
<dbReference type="PANTHER" id="PTHR12741:SF48">
    <property type="entry name" value="1,3-BETA-GLUCAN SYNTHASE COMPONENT FKS1-RELATED"/>
    <property type="match status" value="1"/>
</dbReference>
<keyword evidence="3" id="KW-1185">Reference proteome</keyword>
<evidence type="ECO:0000313" key="3">
    <source>
        <dbReference type="Proteomes" id="UP000016930"/>
    </source>
</evidence>
<proteinExistence type="predicted"/>
<dbReference type="PANTHER" id="PTHR12741">
    <property type="entry name" value="LYST-INTERACTING PROTEIN LIP5 DOPAMINE RESPONSIVE PROTEIN DRG-1"/>
    <property type="match status" value="1"/>
</dbReference>
<dbReference type="AlphaFoldDB" id="M2P857"/>
<gene>
    <name evidence="2" type="ORF">CERSUDRAFT_26122</name>
</gene>
<feature type="domain" description="Glycosyl transferase 48" evidence="1">
    <location>
        <begin position="1"/>
        <end position="115"/>
    </location>
</feature>
<dbReference type="GO" id="GO:0005886">
    <property type="term" value="C:plasma membrane"/>
    <property type="evidence" value="ECO:0007669"/>
    <property type="project" value="TreeGrafter"/>
</dbReference>
<sequence>LEECLKIRNVLGKFEEYSVSNQSPYVQWGHKEFKRTPVAIVGAREYIFSKNIGILGDLTAGKEQTFGTLTARSLAWIGGKLHYGHPDFLNAIFMTTRGSVSKAQKDLDLNEDIYA</sequence>
<dbReference type="EMBL" id="KB445818">
    <property type="protein sequence ID" value="EMD31534.1"/>
    <property type="molecule type" value="Genomic_DNA"/>
</dbReference>
<dbReference type="Pfam" id="PF02364">
    <property type="entry name" value="Glucan_synthase"/>
    <property type="match status" value="1"/>
</dbReference>
<dbReference type="GO" id="GO:0000148">
    <property type="term" value="C:1,3-beta-D-glucan synthase complex"/>
    <property type="evidence" value="ECO:0007669"/>
    <property type="project" value="InterPro"/>
</dbReference>
<dbReference type="GO" id="GO:0051278">
    <property type="term" value="P:fungal-type cell wall polysaccharide biosynthetic process"/>
    <property type="evidence" value="ECO:0007669"/>
    <property type="project" value="TreeGrafter"/>
</dbReference>
<feature type="non-terminal residue" evidence="2">
    <location>
        <position position="115"/>
    </location>
</feature>
<dbReference type="Proteomes" id="UP000016930">
    <property type="component" value="Unassembled WGS sequence"/>
</dbReference>
<accession>M2P857</accession>